<dbReference type="EMBL" id="CP016793">
    <property type="protein sequence ID" value="ANZ41617.1"/>
    <property type="molecule type" value="Genomic_DNA"/>
</dbReference>
<gene>
    <name evidence="2" type="ORF">BBK82_42380</name>
</gene>
<evidence type="ECO:0000313" key="2">
    <source>
        <dbReference type="EMBL" id="ANZ41617.1"/>
    </source>
</evidence>
<protein>
    <submittedName>
        <fullName evidence="2">Uncharacterized protein</fullName>
    </submittedName>
</protein>
<dbReference type="AlphaFoldDB" id="A0A1B2HV97"/>
<accession>A0A1B2HV97</accession>
<feature type="region of interest" description="Disordered" evidence="1">
    <location>
        <begin position="1"/>
        <end position="64"/>
    </location>
</feature>
<name>A0A1B2HV97_9PSEU</name>
<reference evidence="2 3" key="1">
    <citation type="submission" date="2016-07" db="EMBL/GenBank/DDBJ databases">
        <title>Complete genome sequence of the Lentzea guizhouensis DHS C013.</title>
        <authorList>
            <person name="Cao C."/>
        </authorList>
    </citation>
    <scope>NUCLEOTIDE SEQUENCE [LARGE SCALE GENOMIC DNA]</scope>
    <source>
        <strain evidence="2 3">DHS C013</strain>
    </source>
</reference>
<proteinExistence type="predicted"/>
<feature type="compositionally biased region" description="Basic and acidic residues" evidence="1">
    <location>
        <begin position="1"/>
        <end position="20"/>
    </location>
</feature>
<keyword evidence="3" id="KW-1185">Reference proteome</keyword>
<evidence type="ECO:0000256" key="1">
    <source>
        <dbReference type="SAM" id="MobiDB-lite"/>
    </source>
</evidence>
<dbReference type="STRING" id="1586287.BBK82_42380"/>
<evidence type="ECO:0000313" key="3">
    <source>
        <dbReference type="Proteomes" id="UP000093053"/>
    </source>
</evidence>
<dbReference type="KEGG" id="led:BBK82_42380"/>
<sequence>MTTERQHPEQEYDEASRTSLEESGTDDADTVPGRSGSGSVHPEPNPTGNVGLSDYSVADDPDQG</sequence>
<dbReference type="Proteomes" id="UP000093053">
    <property type="component" value="Chromosome"/>
</dbReference>
<organism evidence="2 3">
    <name type="scientific">Lentzea guizhouensis</name>
    <dbReference type="NCBI Taxonomy" id="1586287"/>
    <lineage>
        <taxon>Bacteria</taxon>
        <taxon>Bacillati</taxon>
        <taxon>Actinomycetota</taxon>
        <taxon>Actinomycetes</taxon>
        <taxon>Pseudonocardiales</taxon>
        <taxon>Pseudonocardiaceae</taxon>
        <taxon>Lentzea</taxon>
    </lineage>
</organism>
<dbReference type="OrthoDB" id="3696107at2"/>
<dbReference type="RefSeq" id="WP_065919952.1">
    <property type="nucleotide sequence ID" value="NZ_CP016793.1"/>
</dbReference>